<feature type="transmembrane region" description="Helical" evidence="1">
    <location>
        <begin position="195"/>
        <end position="218"/>
    </location>
</feature>
<feature type="transmembrane region" description="Helical" evidence="1">
    <location>
        <begin position="238"/>
        <end position="257"/>
    </location>
</feature>
<keyword evidence="1" id="KW-0812">Transmembrane</keyword>
<dbReference type="RefSeq" id="WP_019944243.1">
    <property type="nucleotide sequence ID" value="NZ_BMLI01000001.1"/>
</dbReference>
<keyword evidence="3" id="KW-1185">Reference proteome</keyword>
<feature type="transmembrane region" description="Helical" evidence="1">
    <location>
        <begin position="371"/>
        <end position="387"/>
    </location>
</feature>
<dbReference type="EMBL" id="BMLI01000001">
    <property type="protein sequence ID" value="GGM86275.1"/>
    <property type="molecule type" value="Genomic_DNA"/>
</dbReference>
<gene>
    <name evidence="2" type="ORF">GCM10010967_18130</name>
</gene>
<evidence type="ECO:0000313" key="2">
    <source>
        <dbReference type="EMBL" id="GGM86275.1"/>
    </source>
</evidence>
<keyword evidence="1" id="KW-1133">Transmembrane helix</keyword>
<keyword evidence="1" id="KW-0472">Membrane</keyword>
<organism evidence="2 3">
    <name type="scientific">Dyadobacter beijingensis</name>
    <dbReference type="NCBI Taxonomy" id="365489"/>
    <lineage>
        <taxon>Bacteria</taxon>
        <taxon>Pseudomonadati</taxon>
        <taxon>Bacteroidota</taxon>
        <taxon>Cytophagia</taxon>
        <taxon>Cytophagales</taxon>
        <taxon>Spirosomataceae</taxon>
        <taxon>Dyadobacter</taxon>
    </lineage>
</organism>
<feature type="transmembrane region" description="Helical" evidence="1">
    <location>
        <begin position="162"/>
        <end position="183"/>
    </location>
</feature>
<accession>A0ABQ2HPJ7</accession>
<feature type="transmembrane region" description="Helical" evidence="1">
    <location>
        <begin position="80"/>
        <end position="97"/>
    </location>
</feature>
<evidence type="ECO:0000256" key="1">
    <source>
        <dbReference type="SAM" id="Phobius"/>
    </source>
</evidence>
<proteinExistence type="predicted"/>
<feature type="transmembrane region" description="Helical" evidence="1">
    <location>
        <begin position="118"/>
        <end position="142"/>
    </location>
</feature>
<name>A0ABQ2HPJ7_9BACT</name>
<sequence>MTKIIAIVFFLIFFIGSNVLNTLKIDNFTFFYLIVAMALGVLVMGFGNRSWKDRKYELAVLALIAFVIIYRMYAGILTDSLRSAAILFATPLLYLLVPREIRTKDDYLVKRKIVKIIIAFYVFECLLAVLEYALRTHFFLWIDTTFQSHLMSLRLRESFRSVALHGAPLSNALMVTVLSAFFITSSLKDKYKFALWGLGFVAVLAFNARMAIIVNLGFFGFYILKLLGNRRAQFTTKLFVYAASIAFFAVAAYLVFYQGLGDRLFKKELLDEASAQKRFDLFTIFDGHTVYDFLFGRSMRDFDLMKELAGLLIIENFWVCEIILFGGLFVAGMVVLYIKLLAPYVREYSFYNRMVICLSFILLASTNNSLFTQYLPLLLFVICLNLFRPDTFKMILPPKYIDRYALTRPRR</sequence>
<evidence type="ECO:0000313" key="3">
    <source>
        <dbReference type="Proteomes" id="UP000632339"/>
    </source>
</evidence>
<comment type="caution">
    <text evidence="2">The sequence shown here is derived from an EMBL/GenBank/DDBJ whole genome shotgun (WGS) entry which is preliminary data.</text>
</comment>
<protein>
    <recommendedName>
        <fullName evidence="4">O-antigen ligase-like membrane protein</fullName>
    </recommendedName>
</protein>
<evidence type="ECO:0008006" key="4">
    <source>
        <dbReference type="Google" id="ProtNLM"/>
    </source>
</evidence>
<feature type="transmembrane region" description="Helical" evidence="1">
    <location>
        <begin position="58"/>
        <end position="74"/>
    </location>
</feature>
<feature type="transmembrane region" description="Helical" evidence="1">
    <location>
        <begin position="29"/>
        <end position="46"/>
    </location>
</feature>
<reference evidence="3" key="1">
    <citation type="journal article" date="2019" name="Int. J. Syst. Evol. Microbiol.">
        <title>The Global Catalogue of Microorganisms (GCM) 10K type strain sequencing project: providing services to taxonomists for standard genome sequencing and annotation.</title>
        <authorList>
            <consortium name="The Broad Institute Genomics Platform"/>
            <consortium name="The Broad Institute Genome Sequencing Center for Infectious Disease"/>
            <person name="Wu L."/>
            <person name="Ma J."/>
        </authorList>
    </citation>
    <scope>NUCLEOTIDE SEQUENCE [LARGE SCALE GENOMIC DNA]</scope>
    <source>
        <strain evidence="3">CGMCC 1.6375</strain>
    </source>
</reference>
<feature type="transmembrane region" description="Helical" evidence="1">
    <location>
        <begin position="316"/>
        <end position="338"/>
    </location>
</feature>
<dbReference type="Proteomes" id="UP000632339">
    <property type="component" value="Unassembled WGS sequence"/>
</dbReference>